<dbReference type="InterPro" id="IPR022409">
    <property type="entry name" value="PKD/Chitinase_dom"/>
</dbReference>
<dbReference type="Gene3D" id="2.60.40.10">
    <property type="entry name" value="Immunoglobulins"/>
    <property type="match status" value="2"/>
</dbReference>
<evidence type="ECO:0000313" key="4">
    <source>
        <dbReference type="EMBL" id="OQP49503.1"/>
    </source>
</evidence>
<dbReference type="CDD" id="cd00146">
    <property type="entry name" value="PKD"/>
    <property type="match status" value="1"/>
</dbReference>
<dbReference type="NCBIfam" id="TIGR04183">
    <property type="entry name" value="Por_Secre_tail"/>
    <property type="match status" value="1"/>
</dbReference>
<feature type="signal peptide" evidence="1">
    <location>
        <begin position="1"/>
        <end position="21"/>
    </location>
</feature>
<accession>A0ABX3NZ31</accession>
<evidence type="ECO:0000259" key="3">
    <source>
        <dbReference type="PROSITE" id="PS50215"/>
    </source>
</evidence>
<dbReference type="EMBL" id="LWBO01000010">
    <property type="protein sequence ID" value="OQP49503.1"/>
    <property type="molecule type" value="Genomic_DNA"/>
</dbReference>
<dbReference type="Pfam" id="PF18911">
    <property type="entry name" value="PKD_4"/>
    <property type="match status" value="1"/>
</dbReference>
<dbReference type="Gene3D" id="3.40.390.10">
    <property type="entry name" value="Collagenase (Catalytic Domain)"/>
    <property type="match status" value="1"/>
</dbReference>
<comment type="caution">
    <text evidence="4">The sequence shown here is derived from an EMBL/GenBank/DDBJ whole genome shotgun (WGS) entry which is preliminary data.</text>
</comment>
<dbReference type="InterPro" id="IPR001590">
    <property type="entry name" value="Peptidase_M12B"/>
</dbReference>
<dbReference type="InterPro" id="IPR045474">
    <property type="entry name" value="GEVED"/>
</dbReference>
<keyword evidence="5" id="KW-1185">Reference proteome</keyword>
<protein>
    <recommendedName>
        <fullName evidence="6">PKD domain containing protein</fullName>
    </recommendedName>
</protein>
<dbReference type="InterPro" id="IPR026444">
    <property type="entry name" value="Secre_tail"/>
</dbReference>
<dbReference type="Pfam" id="PF20009">
    <property type="entry name" value="GEVED"/>
    <property type="match status" value="1"/>
</dbReference>
<dbReference type="PROSITE" id="PS50215">
    <property type="entry name" value="ADAM_MEPRO"/>
    <property type="match status" value="1"/>
</dbReference>
<dbReference type="RefSeq" id="WP_014220110.1">
    <property type="nucleotide sequence ID" value="NZ_LWBO01000010.1"/>
</dbReference>
<evidence type="ECO:0008006" key="6">
    <source>
        <dbReference type="Google" id="ProtNLM"/>
    </source>
</evidence>
<evidence type="ECO:0000256" key="1">
    <source>
        <dbReference type="SAM" id="SignalP"/>
    </source>
</evidence>
<dbReference type="InterPro" id="IPR035986">
    <property type="entry name" value="PKD_dom_sf"/>
</dbReference>
<dbReference type="Proteomes" id="UP000192277">
    <property type="component" value="Unassembled WGS sequence"/>
</dbReference>
<dbReference type="Pfam" id="PF13688">
    <property type="entry name" value="Reprolysin_5"/>
    <property type="match status" value="1"/>
</dbReference>
<dbReference type="InterPro" id="IPR013783">
    <property type="entry name" value="Ig-like_fold"/>
</dbReference>
<dbReference type="SUPFAM" id="SSF55486">
    <property type="entry name" value="Metalloproteases ('zincins'), catalytic domain"/>
    <property type="match status" value="1"/>
</dbReference>
<dbReference type="SMART" id="SM00089">
    <property type="entry name" value="PKD"/>
    <property type="match status" value="1"/>
</dbReference>
<name>A0ABX3NZ31_9BACT</name>
<evidence type="ECO:0000259" key="2">
    <source>
        <dbReference type="PROSITE" id="PS50093"/>
    </source>
</evidence>
<feature type="domain" description="PKD" evidence="2">
    <location>
        <begin position="414"/>
        <end position="492"/>
    </location>
</feature>
<evidence type="ECO:0000313" key="5">
    <source>
        <dbReference type="Proteomes" id="UP000192277"/>
    </source>
</evidence>
<gene>
    <name evidence="4" type="ORF">A4D02_28315</name>
</gene>
<sequence>MTRFKQLVALAAVLLPIRMLAQEKITAKAISNQSVTSLSHIFKKYALYQINTAGLDQYMKQAGQGNIPLELNLPGLVSFPMNLQAHDILSNNYKLVVATPQGRQEFPKPACMTYQGILTNQGSSNVYLTITNDLIYGMLNGSSQSWFIEPLQYFDKQANGNVYVVYDVKDVYPRTDLSCGVSELQTRQLANNTTARVEGTATGTCKMTEVAIASDDSMYIRYGTAARVQEHNIGVLNTMVGIYSNAQFTPSQYLEFRIAGQYISTAAANNALTPLYTGQDATVLLPDFSAWGQAGHFGFTYDMATYWTTRNITDNAGNTGVIGLAWVGATCSANRYQVLEDLASLDAAQLGSLQAHETGHNFGANHDASSGYIMSPSVSSPAATTFSAASISSISTYLGQPSVNCLSACNAITPVAQFNASATNICTGSSITFTNYSVGQVTGVSWTFQDGTPASSTSNSQAVSFSTPGYKNITLTATNINGPTSITKTVYVGNNTHTTSGCYSKAAPTGATYGLLWSFLLQDLKYTPSPVFYGDIYNNSTCSATGLLANTTYTAQANIGYNNTPDPWPNKLQVFIDYNDDGDFADANEEIYNSGSTCVIDDVTFNFTTPATLPKMDTYLRMRVIAEPCSNNSTGCTVAGSSTAADLSVFFPTAVSLPLLLTKFDGYYNNGKNELNWTTETEVQTDHFVVERSTDGSKYVAMGSLPAKGLTNTLTNYYQFTDALVNAQNVNRFYYRLKMVDKDGAYTYSKSVIITLPSGNDRVQVLVYPNPVLRNTTLQIKKATNELSVIEIFNSMGQRVYSKRLTSALYNTTVNIPGNWGAGIYIIRITDNKESWSGSVLIK</sequence>
<dbReference type="SUPFAM" id="SSF49299">
    <property type="entry name" value="PKD domain"/>
    <property type="match status" value="1"/>
</dbReference>
<reference evidence="4 5" key="1">
    <citation type="submission" date="2016-04" db="EMBL/GenBank/DDBJ databases">
        <authorList>
            <person name="Chen L."/>
            <person name="Zhuang W."/>
            <person name="Wang G."/>
        </authorList>
    </citation>
    <scope>NUCLEOTIDE SEQUENCE [LARGE SCALE GENOMIC DNA]</scope>
    <source>
        <strain evidence="5">GR20</strain>
    </source>
</reference>
<dbReference type="InterPro" id="IPR024079">
    <property type="entry name" value="MetalloPept_cat_dom_sf"/>
</dbReference>
<organism evidence="4 5">
    <name type="scientific">Niastella koreensis</name>
    <dbReference type="NCBI Taxonomy" id="354356"/>
    <lineage>
        <taxon>Bacteria</taxon>
        <taxon>Pseudomonadati</taxon>
        <taxon>Bacteroidota</taxon>
        <taxon>Chitinophagia</taxon>
        <taxon>Chitinophagales</taxon>
        <taxon>Chitinophagaceae</taxon>
        <taxon>Niastella</taxon>
    </lineage>
</organism>
<dbReference type="Pfam" id="PF18962">
    <property type="entry name" value="Por_Secre_tail"/>
    <property type="match status" value="1"/>
</dbReference>
<feature type="domain" description="Peptidase M12B" evidence="3">
    <location>
        <begin position="206"/>
        <end position="410"/>
    </location>
</feature>
<dbReference type="InterPro" id="IPR000601">
    <property type="entry name" value="PKD_dom"/>
</dbReference>
<dbReference type="PANTHER" id="PTHR11905">
    <property type="entry name" value="ADAM A DISINTEGRIN AND METALLOPROTEASE DOMAIN"/>
    <property type="match status" value="1"/>
</dbReference>
<keyword evidence="1" id="KW-0732">Signal</keyword>
<feature type="chain" id="PRO_5047190777" description="PKD domain containing protein" evidence="1">
    <location>
        <begin position="22"/>
        <end position="843"/>
    </location>
</feature>
<proteinExistence type="predicted"/>
<dbReference type="PANTHER" id="PTHR11905:SF159">
    <property type="entry name" value="ADAM METALLOPROTEASE"/>
    <property type="match status" value="1"/>
</dbReference>
<dbReference type="PROSITE" id="PS50093">
    <property type="entry name" value="PKD"/>
    <property type="match status" value="1"/>
</dbReference>